<feature type="compositionally biased region" description="Polar residues" evidence="12">
    <location>
        <begin position="1"/>
        <end position="10"/>
    </location>
</feature>
<evidence type="ECO:0000313" key="13">
    <source>
        <dbReference type="EMBL" id="RSH92118.1"/>
    </source>
</evidence>
<evidence type="ECO:0000256" key="3">
    <source>
        <dbReference type="ARBA" id="ARBA00013161"/>
    </source>
</evidence>
<sequence>MSLTPDSANPNARPAGSSRPLTPGTIATQFSKMDFPAPTGLRLNVAKSPTSPSPSPGAGAAPDSALSAGSNDTGDLSGPEPEAIVEARRRFRSESMSEQLSATLATMNLPQPERIFGPNEGESPAAREGDKGVSAEDWDKIKLDDDVPEAVKEPVRMTHSRNASKAEPTRVRSPLIPEQKHLVLEHHAAKEQKITPFDVEGAVDEEGKDLGIDYDKLVARFGAQKISQDLLDRFEKVTGHRPHPLLRRGTFFSHRDFNIILDRYEKGQPFYLYTGRGPSSDSMHMGHLIPFMFTAWLQRVFNVPLVIQITDDEKYLLQRDVKKQADMMKKIKGKKPLDLLRHYKQMAQDNIKDIIACGFMLEKTYIFQDLGAMGGAFYDNVVLMSKTLTASNIKGVFGFSDSDNVGMFHFASIQATPSFSNSFPHIFGQRDDIPALIPCAIDQDPYFLLTRDSADKLGYKKPCLLHSKFLPALQGSNTKMSASNENSAVFMTDDAKKIHKKIRSHAFSGGGATQEDHRANGGNPDIDVPYQFLSFFEDDDEKMRRLAEEYRAGTLSTVQMKDECIAKLQEVVAEFQKRRSEVTDEVVQQFQDPTRKIDPRPAKKAEAATAATSAA</sequence>
<comment type="similarity">
    <text evidence="2">Belongs to the class-I aminoacyl-tRNA synthetase family.</text>
</comment>
<dbReference type="STRING" id="1890683.A0A427YLW6"/>
<feature type="compositionally biased region" description="Low complexity" evidence="12">
    <location>
        <begin position="56"/>
        <end position="70"/>
    </location>
</feature>
<dbReference type="Proteomes" id="UP000279259">
    <property type="component" value="Unassembled WGS sequence"/>
</dbReference>
<feature type="compositionally biased region" description="Basic and acidic residues" evidence="12">
    <location>
        <begin position="593"/>
        <end position="606"/>
    </location>
</feature>
<dbReference type="PANTHER" id="PTHR10055">
    <property type="entry name" value="TRYPTOPHANYL-TRNA SYNTHETASE"/>
    <property type="match status" value="1"/>
</dbReference>
<dbReference type="Gene3D" id="1.10.240.10">
    <property type="entry name" value="Tyrosyl-Transfer RNA Synthetase"/>
    <property type="match status" value="1"/>
</dbReference>
<feature type="compositionally biased region" description="Basic and acidic residues" evidence="12">
    <location>
        <begin position="125"/>
        <end position="136"/>
    </location>
</feature>
<dbReference type="SUPFAM" id="SSF52374">
    <property type="entry name" value="Nucleotidylyl transferase"/>
    <property type="match status" value="1"/>
</dbReference>
<dbReference type="GO" id="GO:0006436">
    <property type="term" value="P:tryptophanyl-tRNA aminoacylation"/>
    <property type="evidence" value="ECO:0007669"/>
    <property type="project" value="InterPro"/>
</dbReference>
<reference evidence="13 14" key="1">
    <citation type="submission" date="2018-11" db="EMBL/GenBank/DDBJ databases">
        <title>Genome sequence of Saitozyma podzolica DSM 27192.</title>
        <authorList>
            <person name="Aliyu H."/>
            <person name="Gorte O."/>
            <person name="Ochsenreither K."/>
        </authorList>
    </citation>
    <scope>NUCLEOTIDE SEQUENCE [LARGE SCALE GENOMIC DNA]</scope>
    <source>
        <strain evidence="13 14">DSM 27192</strain>
    </source>
</reference>
<dbReference type="InterPro" id="IPR002305">
    <property type="entry name" value="aa-tRNA-synth_Ic"/>
</dbReference>
<evidence type="ECO:0000256" key="1">
    <source>
        <dbReference type="ARBA" id="ARBA00004496"/>
    </source>
</evidence>
<dbReference type="OrthoDB" id="10261385at2759"/>
<evidence type="ECO:0000256" key="2">
    <source>
        <dbReference type="ARBA" id="ARBA00005594"/>
    </source>
</evidence>
<dbReference type="Pfam" id="PF00579">
    <property type="entry name" value="tRNA-synt_1b"/>
    <property type="match status" value="1"/>
</dbReference>
<keyword evidence="10" id="KW-0030">Aminoacyl-tRNA synthetase</keyword>
<accession>A0A427YLW6</accession>
<dbReference type="InterPro" id="IPR001412">
    <property type="entry name" value="aa-tRNA-synth_I_CS"/>
</dbReference>
<dbReference type="AlphaFoldDB" id="A0A427YLW6"/>
<evidence type="ECO:0000256" key="7">
    <source>
        <dbReference type="ARBA" id="ARBA00022741"/>
    </source>
</evidence>
<dbReference type="EC" id="6.1.1.2" evidence="3"/>
<keyword evidence="9" id="KW-0648">Protein biosynthesis</keyword>
<evidence type="ECO:0000256" key="8">
    <source>
        <dbReference type="ARBA" id="ARBA00022840"/>
    </source>
</evidence>
<dbReference type="PRINTS" id="PR01039">
    <property type="entry name" value="TRNASYNTHTRP"/>
</dbReference>
<dbReference type="GO" id="GO:0005737">
    <property type="term" value="C:cytoplasm"/>
    <property type="evidence" value="ECO:0007669"/>
    <property type="project" value="UniProtKB-SubCell"/>
</dbReference>
<dbReference type="InterPro" id="IPR002306">
    <property type="entry name" value="Trp-tRNA-ligase"/>
</dbReference>
<feature type="region of interest" description="Disordered" evidence="12">
    <location>
        <begin position="111"/>
        <end position="136"/>
    </location>
</feature>
<dbReference type="PANTHER" id="PTHR10055:SF1">
    <property type="entry name" value="TRYPTOPHAN--TRNA LIGASE, CYTOPLASMIC"/>
    <property type="match status" value="1"/>
</dbReference>
<protein>
    <recommendedName>
        <fullName evidence="4">Tryptophan--tRNA ligase, cytoplasmic</fullName>
        <ecNumber evidence="3">6.1.1.2</ecNumber>
    </recommendedName>
    <alternativeName>
        <fullName evidence="11">Tryptophanyl-tRNA synthetase</fullName>
    </alternativeName>
</protein>
<evidence type="ECO:0000256" key="11">
    <source>
        <dbReference type="ARBA" id="ARBA00030268"/>
    </source>
</evidence>
<evidence type="ECO:0000256" key="10">
    <source>
        <dbReference type="ARBA" id="ARBA00023146"/>
    </source>
</evidence>
<dbReference type="PROSITE" id="PS00178">
    <property type="entry name" value="AA_TRNA_LIGASE_I"/>
    <property type="match status" value="1"/>
</dbReference>
<dbReference type="InterPro" id="IPR014729">
    <property type="entry name" value="Rossmann-like_a/b/a_fold"/>
</dbReference>
<feature type="region of interest" description="Disordered" evidence="12">
    <location>
        <begin position="1"/>
        <end position="99"/>
    </location>
</feature>
<feature type="compositionally biased region" description="Basic and acidic residues" evidence="12">
    <location>
        <begin position="85"/>
        <end position="95"/>
    </location>
</feature>
<evidence type="ECO:0000256" key="6">
    <source>
        <dbReference type="ARBA" id="ARBA00022598"/>
    </source>
</evidence>
<evidence type="ECO:0000256" key="4">
    <source>
        <dbReference type="ARBA" id="ARBA00013782"/>
    </source>
</evidence>
<dbReference type="FunFam" id="1.10.240.10:FF:000010">
    <property type="entry name" value="Tryptophan-tRNA ligase, putative"/>
    <property type="match status" value="1"/>
</dbReference>
<dbReference type="EMBL" id="RSCD01000006">
    <property type="protein sequence ID" value="RSH92118.1"/>
    <property type="molecule type" value="Genomic_DNA"/>
</dbReference>
<comment type="subcellular location">
    <subcellularLocation>
        <location evidence="1">Cytoplasm</location>
    </subcellularLocation>
</comment>
<keyword evidence="7" id="KW-0547">Nucleotide-binding</keyword>
<name>A0A427YLW6_9TREE</name>
<keyword evidence="14" id="KW-1185">Reference proteome</keyword>
<keyword evidence="6" id="KW-0436">Ligase</keyword>
<proteinExistence type="inferred from homology"/>
<gene>
    <name evidence="13" type="ORF">EHS25_008531</name>
</gene>
<feature type="region of interest" description="Disordered" evidence="12">
    <location>
        <begin position="586"/>
        <end position="615"/>
    </location>
</feature>
<dbReference type="NCBIfam" id="TIGR00233">
    <property type="entry name" value="trpS"/>
    <property type="match status" value="1"/>
</dbReference>
<comment type="caution">
    <text evidence="13">The sequence shown here is derived from an EMBL/GenBank/DDBJ whole genome shotgun (WGS) entry which is preliminary data.</text>
</comment>
<organism evidence="13 14">
    <name type="scientific">Saitozyma podzolica</name>
    <dbReference type="NCBI Taxonomy" id="1890683"/>
    <lineage>
        <taxon>Eukaryota</taxon>
        <taxon>Fungi</taxon>
        <taxon>Dikarya</taxon>
        <taxon>Basidiomycota</taxon>
        <taxon>Agaricomycotina</taxon>
        <taxon>Tremellomycetes</taxon>
        <taxon>Tremellales</taxon>
        <taxon>Trimorphomycetaceae</taxon>
        <taxon>Saitozyma</taxon>
    </lineage>
</organism>
<evidence type="ECO:0000313" key="14">
    <source>
        <dbReference type="Proteomes" id="UP000279259"/>
    </source>
</evidence>
<evidence type="ECO:0000256" key="9">
    <source>
        <dbReference type="ARBA" id="ARBA00022917"/>
    </source>
</evidence>
<dbReference type="Gene3D" id="3.40.50.620">
    <property type="entry name" value="HUPs"/>
    <property type="match status" value="1"/>
</dbReference>
<keyword evidence="5" id="KW-0963">Cytoplasm</keyword>
<evidence type="ECO:0000256" key="5">
    <source>
        <dbReference type="ARBA" id="ARBA00022490"/>
    </source>
</evidence>
<dbReference type="GO" id="GO:0004830">
    <property type="term" value="F:tryptophan-tRNA ligase activity"/>
    <property type="evidence" value="ECO:0007669"/>
    <property type="project" value="UniProtKB-EC"/>
</dbReference>
<dbReference type="GO" id="GO:0005524">
    <property type="term" value="F:ATP binding"/>
    <property type="evidence" value="ECO:0007669"/>
    <property type="project" value="UniProtKB-KW"/>
</dbReference>
<dbReference type="FunFam" id="3.40.50.620:FF:000033">
    <property type="entry name" value="tryptophan--tRNA ligase, cytoplasmic"/>
    <property type="match status" value="1"/>
</dbReference>
<evidence type="ECO:0000256" key="12">
    <source>
        <dbReference type="SAM" id="MobiDB-lite"/>
    </source>
</evidence>
<keyword evidence="8" id="KW-0067">ATP-binding</keyword>